<comment type="caution">
    <text evidence="3">The sequence shown here is derived from an EMBL/GenBank/DDBJ whole genome shotgun (WGS) entry which is preliminary data.</text>
</comment>
<dbReference type="RefSeq" id="XP_044566087.1">
    <property type="nucleotide sequence ID" value="XM_044703008.1"/>
</dbReference>
<accession>A0A6A5C4I3</accession>
<protein>
    <recommendedName>
        <fullName evidence="2">DJ-1/PfpI domain-containing protein</fullName>
    </recommendedName>
</protein>
<evidence type="ECO:0000259" key="2">
    <source>
        <dbReference type="Pfam" id="PF01965"/>
    </source>
</evidence>
<feature type="domain" description="DJ-1/PfpI" evidence="2">
    <location>
        <begin position="13"/>
        <end position="185"/>
    </location>
</feature>
<evidence type="ECO:0000313" key="4">
    <source>
        <dbReference type="Proteomes" id="UP000444721"/>
    </source>
</evidence>
<evidence type="ECO:0000256" key="1">
    <source>
        <dbReference type="ARBA" id="ARBA00022737"/>
    </source>
</evidence>
<dbReference type="SUPFAM" id="SSF52317">
    <property type="entry name" value="Class I glutamine amidotransferase-like"/>
    <property type="match status" value="1"/>
</dbReference>
<dbReference type="PANTHER" id="PTHR48094:SF12">
    <property type="entry name" value="PARKINSON DISEASE PROTEIN 7 HOMOLOG"/>
    <property type="match status" value="1"/>
</dbReference>
<dbReference type="InterPro" id="IPR029062">
    <property type="entry name" value="Class_I_gatase-like"/>
</dbReference>
<dbReference type="CDD" id="cd03135">
    <property type="entry name" value="GATase1_DJ-1"/>
    <property type="match status" value="1"/>
</dbReference>
<dbReference type="GO" id="GO:0005737">
    <property type="term" value="C:cytoplasm"/>
    <property type="evidence" value="ECO:0007669"/>
    <property type="project" value="TreeGrafter"/>
</dbReference>
<dbReference type="InterPro" id="IPR050325">
    <property type="entry name" value="Prot/Nucl_acid_deglycase"/>
</dbReference>
<proteinExistence type="predicted"/>
<dbReference type="PANTHER" id="PTHR48094">
    <property type="entry name" value="PROTEIN/NUCLEIC ACID DEGLYCASE DJ-1-RELATED"/>
    <property type="match status" value="1"/>
</dbReference>
<organism evidence="3 4">
    <name type="scientific">Naegleria fowleri</name>
    <name type="common">Brain eating amoeba</name>
    <dbReference type="NCBI Taxonomy" id="5763"/>
    <lineage>
        <taxon>Eukaryota</taxon>
        <taxon>Discoba</taxon>
        <taxon>Heterolobosea</taxon>
        <taxon>Tetramitia</taxon>
        <taxon>Eutetramitia</taxon>
        <taxon>Vahlkampfiidae</taxon>
        <taxon>Naegleria</taxon>
    </lineage>
</organism>
<dbReference type="InterPro" id="IPR006287">
    <property type="entry name" value="DJ-1"/>
</dbReference>
<dbReference type="FunFam" id="3.40.50.880:FF:000015">
    <property type="entry name" value="Protein DJ-1 homolog C"/>
    <property type="match status" value="1"/>
</dbReference>
<keyword evidence="4" id="KW-1185">Reference proteome</keyword>
<sequence length="203" mass="22144">MVSPRSSSSRLMNALVCIATGSEEMEAVNIIDVLRRGNIQVTVAKVHDPQQHYDPSNLRVIGSRGVKLEADAHFDDVVDQEYGAIILPGGMGGAKIFSENTKLLNRLTKQKKSEHGIVAAICASPALVLTKHNLLDGVKKVTCYPSLKDKMPHYDWHDEKVVVDGNVVTSQGPFTAVFFALKLIELMVSKEASQEVAKGLLVH</sequence>
<dbReference type="NCBIfam" id="TIGR01383">
    <property type="entry name" value="not_thiJ"/>
    <property type="match status" value="1"/>
</dbReference>
<dbReference type="VEuPathDB" id="AmoebaDB:NfTy_038600"/>
<dbReference type="EMBL" id="VFQX01000014">
    <property type="protein sequence ID" value="KAF0981374.1"/>
    <property type="molecule type" value="Genomic_DNA"/>
</dbReference>
<evidence type="ECO:0000313" key="3">
    <source>
        <dbReference type="EMBL" id="KAF0981374.1"/>
    </source>
</evidence>
<dbReference type="VEuPathDB" id="AmoebaDB:FDP41_012484"/>
<dbReference type="OMA" id="KATCYPG"/>
<dbReference type="GeneID" id="68119699"/>
<dbReference type="InterPro" id="IPR002818">
    <property type="entry name" value="DJ-1/PfpI"/>
</dbReference>
<name>A0A6A5C4I3_NAEFO</name>
<keyword evidence="1" id="KW-0677">Repeat</keyword>
<dbReference type="Proteomes" id="UP000444721">
    <property type="component" value="Unassembled WGS sequence"/>
</dbReference>
<gene>
    <name evidence="3" type="ORF">FDP41_012484</name>
</gene>
<reference evidence="3 4" key="1">
    <citation type="journal article" date="2019" name="Sci. Rep.">
        <title>Nanopore sequencing improves the draft genome of the human pathogenic amoeba Naegleria fowleri.</title>
        <authorList>
            <person name="Liechti N."/>
            <person name="Schurch N."/>
            <person name="Bruggmann R."/>
            <person name="Wittwer M."/>
        </authorList>
    </citation>
    <scope>NUCLEOTIDE SEQUENCE [LARGE SCALE GENOMIC DNA]</scope>
    <source>
        <strain evidence="3 4">ATCC 30894</strain>
    </source>
</reference>
<dbReference type="AlphaFoldDB" id="A0A6A5C4I3"/>
<dbReference type="Pfam" id="PF01965">
    <property type="entry name" value="DJ-1_PfpI"/>
    <property type="match status" value="1"/>
</dbReference>
<dbReference type="OrthoDB" id="543156at2759"/>
<dbReference type="Gene3D" id="3.40.50.880">
    <property type="match status" value="1"/>
</dbReference>
<dbReference type="VEuPathDB" id="AmoebaDB:NF0046120"/>